<comment type="similarity">
    <text evidence="2 6">Belongs to the ELL/occludin family.</text>
</comment>
<feature type="compositionally biased region" description="Polar residues" evidence="7">
    <location>
        <begin position="1091"/>
        <end position="1100"/>
    </location>
</feature>
<dbReference type="InterPro" id="IPR042065">
    <property type="entry name" value="E3_ELL-like"/>
</dbReference>
<accession>A0ABN8I611</accession>
<feature type="compositionally biased region" description="Pro residues" evidence="7">
    <location>
        <begin position="1024"/>
        <end position="1033"/>
    </location>
</feature>
<keyword evidence="3" id="KW-0805">Transcription regulation</keyword>
<feature type="compositionally biased region" description="Pro residues" evidence="7">
    <location>
        <begin position="825"/>
        <end position="840"/>
    </location>
</feature>
<dbReference type="PANTHER" id="PTHR23288">
    <property type="entry name" value="OCCLUDIN AND RNA POLYMERASE II ELONGATION FACTOR ELL"/>
    <property type="match status" value="1"/>
</dbReference>
<evidence type="ECO:0000256" key="3">
    <source>
        <dbReference type="ARBA" id="ARBA00023015"/>
    </source>
</evidence>
<feature type="region of interest" description="Disordered" evidence="7">
    <location>
        <begin position="167"/>
        <end position="191"/>
    </location>
</feature>
<organism evidence="9 10">
    <name type="scientific">Iphiclides podalirius</name>
    <name type="common">scarce swallowtail</name>
    <dbReference type="NCBI Taxonomy" id="110791"/>
    <lineage>
        <taxon>Eukaryota</taxon>
        <taxon>Metazoa</taxon>
        <taxon>Ecdysozoa</taxon>
        <taxon>Arthropoda</taxon>
        <taxon>Hexapoda</taxon>
        <taxon>Insecta</taxon>
        <taxon>Pterygota</taxon>
        <taxon>Neoptera</taxon>
        <taxon>Endopterygota</taxon>
        <taxon>Lepidoptera</taxon>
        <taxon>Glossata</taxon>
        <taxon>Ditrysia</taxon>
        <taxon>Papilionoidea</taxon>
        <taxon>Papilionidae</taxon>
        <taxon>Papilioninae</taxon>
        <taxon>Iphiclides</taxon>
    </lineage>
</organism>
<feature type="compositionally biased region" description="Low complexity" evidence="7">
    <location>
        <begin position="1014"/>
        <end position="1023"/>
    </location>
</feature>
<feature type="non-terminal residue" evidence="9">
    <location>
        <position position="1"/>
    </location>
</feature>
<feature type="region of interest" description="Disordered" evidence="7">
    <location>
        <begin position="984"/>
        <end position="1100"/>
    </location>
</feature>
<sequence>MILSCSELFIIVDWLTCGRRFKSILSSIATAQSRDRMVRPVPPPRYYVNGTRHVNRTLRVRVCRARSERFAPPIRLRRIPDAYLPLVHGAGYIGGRAERSEPVGGGLSLRNYVYRCADSLCRMVLEEKATEKTMGRGQGRHQRTNLSGSGGCSPSAEVFRRDALFIPDGRRGGESRPPPPPARRLPPPSPAERPGFFLITSIIAHGAYKISIPAATNGPSCEATFHFSINSNAEMEGPQGSFECVRSGGARRLESCGPLPRRMRVQANDDSYEATKHRMARTVAAEQSKCTRVIKPNQTDIGRRVKMRLSHPTYSNMSAAAQIAERAERAEKERLERAERDRAERAERERVERAERERVERAERERVERAERERAERAERERVERAERERVERAERERIERAERERVERPDRPERPERAVPRGAPPPHQRPPPAADVSRRSINERLIQLLALKPFKKPELYTRLNSEGIKEKDRAEVNKILPKIGSLKDNCYHLRRHIWNDVNEDWPFYTEEEKRMLKRRKPQNLTPPLSSDSANSLSPRASPGGGGGGGGGKRAPPGGEDAPAAKKKRISHYRRPSPPSSGYATTSSGERHASDNEDERTNVKKDNGYTLNFNTVKDLCPSPVKANGFRSSPPVEQTIVTEKDITNTEQIENTDLTSVPDENMTDLVDIERQYPAIASSSVRRAYKQEFTELYTEYRDLYGRVAQVAALFTQLEQQLRRAEPTSPQRRTIEQRIVEEYQRVRNNTAYQRERRRVNYLHRKLNHIKRMVHQYDQLGTALPEKGPQSDMSDKGDSPTRHRKREKRTPAVVDRQLAARNLFTGEQPTPLPPIRPKAPSPPPAATTIEHLPSAPDYEPTPGKAPAVTTRIFGGPAYEHAGTSNPLPPRPAKTLRQHTPPETEASLYEKRQCVGAEMPTPEKHAIEAGARAYSQPPRSPSSDSSIARSVRSTPSSSPDRRQQQRQPSYDLEEMGGEAVWTDVTSYATFAPSTDSKYRRTTPPRSPQPSTSYAAAAMLASSPKTQAAPKPKPPTPPPSKAQEQEGTRKARRRIHQPSTKQPQQSEKGKGDRLSRSNSNAPPPGDPPARERARQSRRPTATQQRAI</sequence>
<name>A0ABN8I611_9NEOP</name>
<dbReference type="InterPro" id="IPR019464">
    <property type="entry name" value="ELL_N"/>
</dbReference>
<feature type="region of interest" description="Disordered" evidence="7">
    <location>
        <begin position="517"/>
        <end position="609"/>
    </location>
</feature>
<feature type="compositionally biased region" description="Basic and acidic residues" evidence="7">
    <location>
        <begin position="589"/>
        <end position="607"/>
    </location>
</feature>
<evidence type="ECO:0000256" key="4">
    <source>
        <dbReference type="ARBA" id="ARBA00023163"/>
    </source>
</evidence>
<comment type="subcellular location">
    <subcellularLocation>
        <location evidence="1">Nucleus</location>
    </subcellularLocation>
</comment>
<feature type="region of interest" description="Disordered" evidence="7">
    <location>
        <begin position="131"/>
        <end position="155"/>
    </location>
</feature>
<feature type="domain" description="OCEL" evidence="8">
    <location>
        <begin position="668"/>
        <end position="777"/>
    </location>
</feature>
<dbReference type="SUPFAM" id="SSF46785">
    <property type="entry name" value="Winged helix' DNA-binding domain"/>
    <property type="match status" value="1"/>
</dbReference>
<evidence type="ECO:0000313" key="10">
    <source>
        <dbReference type="Proteomes" id="UP000837857"/>
    </source>
</evidence>
<feature type="compositionally biased region" description="Gly residues" evidence="7">
    <location>
        <begin position="543"/>
        <end position="553"/>
    </location>
</feature>
<dbReference type="InterPro" id="IPR010844">
    <property type="entry name" value="Occludin_ELL"/>
</dbReference>
<feature type="compositionally biased region" description="Polar residues" evidence="7">
    <location>
        <begin position="1050"/>
        <end position="1059"/>
    </location>
</feature>
<dbReference type="PROSITE" id="PS51980">
    <property type="entry name" value="OCEL"/>
    <property type="match status" value="1"/>
</dbReference>
<feature type="region of interest" description="Disordered" evidence="7">
    <location>
        <begin position="777"/>
        <end position="971"/>
    </location>
</feature>
<evidence type="ECO:0000256" key="2">
    <source>
        <dbReference type="ARBA" id="ARBA00009171"/>
    </source>
</evidence>
<dbReference type="InterPro" id="IPR031176">
    <property type="entry name" value="ELL/occludin"/>
</dbReference>
<evidence type="ECO:0000256" key="5">
    <source>
        <dbReference type="ARBA" id="ARBA00023242"/>
    </source>
</evidence>
<protein>
    <recommendedName>
        <fullName evidence="8">OCEL domain-containing protein</fullName>
    </recommendedName>
</protein>
<evidence type="ECO:0000256" key="7">
    <source>
        <dbReference type="SAM" id="MobiDB-lite"/>
    </source>
</evidence>
<dbReference type="Pfam" id="PF10390">
    <property type="entry name" value="ELL"/>
    <property type="match status" value="2"/>
</dbReference>
<dbReference type="PANTHER" id="PTHR23288:SF17">
    <property type="entry name" value="RNA POLYMERASE II ELONGATION FACTOR ELL"/>
    <property type="match status" value="1"/>
</dbReference>
<gene>
    <name evidence="9" type="ORF">IPOD504_LOCUS6762</name>
</gene>
<dbReference type="InterPro" id="IPR036390">
    <property type="entry name" value="WH_DNA-bd_sf"/>
</dbReference>
<dbReference type="Pfam" id="PF07303">
    <property type="entry name" value="Occludin_ELL"/>
    <property type="match status" value="1"/>
</dbReference>
<feature type="region of interest" description="Disordered" evidence="7">
    <location>
        <begin position="307"/>
        <end position="438"/>
    </location>
</feature>
<keyword evidence="10" id="KW-1185">Reference proteome</keyword>
<dbReference type="EMBL" id="OW152831">
    <property type="protein sequence ID" value="CAH2049342.1"/>
    <property type="molecule type" value="Genomic_DNA"/>
</dbReference>
<dbReference type="Gene3D" id="1.10.10.2670">
    <property type="entry name" value="E3 ubiquitin-protein ligase"/>
    <property type="match status" value="1"/>
</dbReference>
<feature type="compositionally biased region" description="Pro residues" evidence="7">
    <location>
        <begin position="176"/>
        <end position="191"/>
    </location>
</feature>
<feature type="compositionally biased region" description="Basic residues" evidence="7">
    <location>
        <begin position="565"/>
        <end position="575"/>
    </location>
</feature>
<evidence type="ECO:0000256" key="1">
    <source>
        <dbReference type="ARBA" id="ARBA00004123"/>
    </source>
</evidence>
<feature type="compositionally biased region" description="Low complexity" evidence="7">
    <location>
        <begin position="929"/>
        <end position="952"/>
    </location>
</feature>
<evidence type="ECO:0000313" key="9">
    <source>
        <dbReference type="EMBL" id="CAH2049342.1"/>
    </source>
</evidence>
<dbReference type="Gene3D" id="6.10.140.340">
    <property type="match status" value="1"/>
</dbReference>
<keyword evidence="4" id="KW-0804">Transcription</keyword>
<reference evidence="9" key="1">
    <citation type="submission" date="2022-03" db="EMBL/GenBank/DDBJ databases">
        <authorList>
            <person name="Martin H S."/>
        </authorList>
    </citation>
    <scope>NUCLEOTIDE SEQUENCE</scope>
</reference>
<dbReference type="Proteomes" id="UP000837857">
    <property type="component" value="Chromosome 19"/>
</dbReference>
<keyword evidence="5" id="KW-0539">Nucleus</keyword>
<proteinExistence type="inferred from homology"/>
<evidence type="ECO:0000256" key="6">
    <source>
        <dbReference type="PROSITE-ProRule" id="PRU01324"/>
    </source>
</evidence>
<evidence type="ECO:0000259" key="8">
    <source>
        <dbReference type="PROSITE" id="PS51980"/>
    </source>
</evidence>
<feature type="compositionally biased region" description="Pro residues" evidence="7">
    <location>
        <begin position="423"/>
        <end position="434"/>
    </location>
</feature>
<feature type="compositionally biased region" description="Basic and acidic residues" evidence="7">
    <location>
        <begin position="325"/>
        <end position="420"/>
    </location>
</feature>
<dbReference type="SUPFAM" id="SSF144292">
    <property type="entry name" value="occludin/ELL-like"/>
    <property type="match status" value="1"/>
</dbReference>
<feature type="compositionally biased region" description="Polar residues" evidence="7">
    <location>
        <begin position="523"/>
        <end position="537"/>
    </location>
</feature>